<evidence type="ECO:0000313" key="2">
    <source>
        <dbReference type="Proteomes" id="UP000030645"/>
    </source>
</evidence>
<gene>
    <name evidence="1" type="ORF">L484_024838</name>
</gene>
<dbReference type="EMBL" id="KE344284">
    <property type="protein sequence ID" value="EXB56299.1"/>
    <property type="molecule type" value="Genomic_DNA"/>
</dbReference>
<name>W9QWU4_9ROSA</name>
<dbReference type="Proteomes" id="UP000030645">
    <property type="component" value="Unassembled WGS sequence"/>
</dbReference>
<protein>
    <submittedName>
        <fullName evidence="1">Uncharacterized protein</fullName>
    </submittedName>
</protein>
<dbReference type="AlphaFoldDB" id="W9QWU4"/>
<reference evidence="2" key="1">
    <citation type="submission" date="2013-01" db="EMBL/GenBank/DDBJ databases">
        <title>Draft Genome Sequence of a Mulberry Tree, Morus notabilis C.K. Schneid.</title>
        <authorList>
            <person name="He N."/>
            <person name="Zhao S."/>
        </authorList>
    </citation>
    <scope>NUCLEOTIDE SEQUENCE</scope>
</reference>
<organism evidence="1 2">
    <name type="scientific">Morus notabilis</name>
    <dbReference type="NCBI Taxonomy" id="981085"/>
    <lineage>
        <taxon>Eukaryota</taxon>
        <taxon>Viridiplantae</taxon>
        <taxon>Streptophyta</taxon>
        <taxon>Embryophyta</taxon>
        <taxon>Tracheophyta</taxon>
        <taxon>Spermatophyta</taxon>
        <taxon>Magnoliopsida</taxon>
        <taxon>eudicotyledons</taxon>
        <taxon>Gunneridae</taxon>
        <taxon>Pentapetalae</taxon>
        <taxon>rosids</taxon>
        <taxon>fabids</taxon>
        <taxon>Rosales</taxon>
        <taxon>Moraceae</taxon>
        <taxon>Moreae</taxon>
        <taxon>Morus</taxon>
    </lineage>
</organism>
<accession>W9QWU4</accession>
<keyword evidence="2" id="KW-1185">Reference proteome</keyword>
<sequence length="77" mass="8117">MNGSLLQLLCRAEKIDGVRVDGAQVGPARHVRPQARGGLGPCLARPCTLQECARARPEEKLSGLELARGPSPSRASS</sequence>
<evidence type="ECO:0000313" key="1">
    <source>
        <dbReference type="EMBL" id="EXB56299.1"/>
    </source>
</evidence>
<proteinExistence type="predicted"/>